<keyword evidence="3" id="KW-1185">Reference proteome</keyword>
<proteinExistence type="predicted"/>
<evidence type="ECO:0008006" key="4">
    <source>
        <dbReference type="Google" id="ProtNLM"/>
    </source>
</evidence>
<dbReference type="EMBL" id="JABMIG020000216">
    <property type="protein sequence ID" value="KAL3785377.1"/>
    <property type="molecule type" value="Genomic_DNA"/>
</dbReference>
<dbReference type="Proteomes" id="UP001516023">
    <property type="component" value="Unassembled WGS sequence"/>
</dbReference>
<name>A0ABD3PC74_9STRA</name>
<gene>
    <name evidence="2" type="ORF">HJC23_011060</name>
</gene>
<feature type="region of interest" description="Disordered" evidence="1">
    <location>
        <begin position="259"/>
        <end position="278"/>
    </location>
</feature>
<reference evidence="2 3" key="1">
    <citation type="journal article" date="2020" name="G3 (Bethesda)">
        <title>Improved Reference Genome for Cyclotella cryptica CCMP332, a Model for Cell Wall Morphogenesis, Salinity Adaptation, and Lipid Production in Diatoms (Bacillariophyta).</title>
        <authorList>
            <person name="Roberts W.R."/>
            <person name="Downey K.M."/>
            <person name="Ruck E.C."/>
            <person name="Traller J.C."/>
            <person name="Alverson A.J."/>
        </authorList>
    </citation>
    <scope>NUCLEOTIDE SEQUENCE [LARGE SCALE GENOMIC DNA]</scope>
    <source>
        <strain evidence="2 3">CCMP332</strain>
    </source>
</reference>
<organism evidence="2 3">
    <name type="scientific">Cyclotella cryptica</name>
    <dbReference type="NCBI Taxonomy" id="29204"/>
    <lineage>
        <taxon>Eukaryota</taxon>
        <taxon>Sar</taxon>
        <taxon>Stramenopiles</taxon>
        <taxon>Ochrophyta</taxon>
        <taxon>Bacillariophyta</taxon>
        <taxon>Coscinodiscophyceae</taxon>
        <taxon>Thalassiosirophycidae</taxon>
        <taxon>Stephanodiscales</taxon>
        <taxon>Stephanodiscaceae</taxon>
        <taxon>Cyclotella</taxon>
    </lineage>
</organism>
<sequence length="554" mass="61182">MTGLHAPALSITMAEVNGGGGHAVAVIEDVSIVTGQDMNQNPPVDILEIADPPKQMKVEMRMATKAPSEWLRLLCRDWAQENEDILSTMDERFLRYKSYLKGQLTSQLLCRLSISGRDGRDARHARLEADPIGTAPPSIDFWKILGVEDEFDRAHIVANVERFCSLYNIRGGNPDELVAANDVSYGGNHNMNFLMDQSGTPVDSSAAEIAVNGLSGAQFLYHIDSNVLIQAKNGKVQQTAMKNEMRRIKAETREREREEYSIRKAAEKAARDATREERRQRKIAMKKQREDYVQRQKEAALQRAAELVQSNRVPIEITRGHRATMAAASAVVENAPLLAAETAEASSTEPIVLASHEPPPKKIRSSIVISTASDLDQIVTHSNNLWAKYNAIAKEHNQRVNWVVVAKELGIHVKVREKYARMHSRAKARGFDFVNWGHYRIKDYPQYFIDPLGPEQEANAIGAPGAVQMAFHEGAQVLERPAMNEDVNGVTNHDAISLAAEAAEIAAEMKAGTVETVLPLLTNHEVPRLAAEEDGHMASLPVQGASVYDAACPV</sequence>
<evidence type="ECO:0000313" key="3">
    <source>
        <dbReference type="Proteomes" id="UP001516023"/>
    </source>
</evidence>
<protein>
    <recommendedName>
        <fullName evidence="4">Myb-like domain-containing protein</fullName>
    </recommendedName>
</protein>
<evidence type="ECO:0000256" key="1">
    <source>
        <dbReference type="SAM" id="MobiDB-lite"/>
    </source>
</evidence>
<accession>A0ABD3PC74</accession>
<dbReference type="AlphaFoldDB" id="A0ABD3PC74"/>
<comment type="caution">
    <text evidence="2">The sequence shown here is derived from an EMBL/GenBank/DDBJ whole genome shotgun (WGS) entry which is preliminary data.</text>
</comment>
<evidence type="ECO:0000313" key="2">
    <source>
        <dbReference type="EMBL" id="KAL3785377.1"/>
    </source>
</evidence>